<dbReference type="Gene3D" id="3.30.420.10">
    <property type="entry name" value="Ribonuclease H-like superfamily/Ribonuclease H"/>
    <property type="match status" value="1"/>
</dbReference>
<accession>D1PRI1</accession>
<evidence type="ECO:0000256" key="2">
    <source>
        <dbReference type="SAM" id="MobiDB-lite"/>
    </source>
</evidence>
<comment type="caution">
    <text evidence="4">The sequence shown here is derived from an EMBL/GenBank/DDBJ whole genome shotgun (WGS) entry which is preliminary data.</text>
</comment>
<feature type="coiled-coil region" evidence="1">
    <location>
        <begin position="568"/>
        <end position="595"/>
    </location>
</feature>
<dbReference type="Gene3D" id="1.10.10.60">
    <property type="entry name" value="Homeodomain-like"/>
    <property type="match status" value="1"/>
</dbReference>
<sequence>MAGRSEVRILEALLKATEVSALTGTSVQYVRRLAKEGRYTDVQIQVNSHGRACYLIPLSALPEQVQKKYMDQHRPASAAPPMGKGKKETPAAARPLESYSAEERAEISYWLAMVDRWQEYRRKAGGRKAECDEKFVLLRQLEEPERQISVETLYRKWAAIRAGELDSLVDKRGKARKGKTVLLPEIEQEFLSLFLDEAQLPIPRCVALTEQWARENMPTALPLPSYHTFYRKAKAVPYAVTVLCREGEKAYYDKCSPYIRREYESISANDFWIGDTHTLDVESMGPDGPLHRLYLSAWLDARSGIFTGWYVTANPGSQATLNALRKGIAARGIPLNVYVDNGREFLTYDIGGRGHRAKKRLADGSEPFAPPGVFERLGIKMTNAIVRNARAKLVERRFEDFKNYVSRLFPTYTGGNVLEKPNRLKYVLKQGDHVPTDAEVIAAVDTLIEGYLNCEPYGGSVAEDKGKSRVEVWRESLPNGAVRQPASENDLQLMLMRTSKPVRVTRRGVTLKIHGLELDFYTPELANLRMKDKVYLRYDPEDLSKVRVYDLEDRFLTEAPQSKLTAGYLATQEQIAELMAAKRKAEKAVREYGQALRLPDDPERALNLATALARHNLDELELAPKPNCIELRRAEQEEPLLRAVGDIDIGAMTENLIRQRGGFEDGEDL</sequence>
<dbReference type="InterPro" id="IPR015126">
    <property type="entry name" value="Mu_I-gamma"/>
</dbReference>
<dbReference type="Pfam" id="PF09299">
    <property type="entry name" value="Mu-transpos_C"/>
    <property type="match status" value="1"/>
</dbReference>
<dbReference type="OrthoDB" id="9794201at2"/>
<feature type="region of interest" description="Disordered" evidence="2">
    <location>
        <begin position="74"/>
        <end position="97"/>
    </location>
</feature>
<dbReference type="InterPro" id="IPR001584">
    <property type="entry name" value="Integrase_cat-core"/>
</dbReference>
<dbReference type="SUPFAM" id="SSF50610">
    <property type="entry name" value="mu transposase, C-terminal domain"/>
    <property type="match status" value="1"/>
</dbReference>
<dbReference type="InterPro" id="IPR036397">
    <property type="entry name" value="RNaseH_sf"/>
</dbReference>
<keyword evidence="1" id="KW-0175">Coiled coil</keyword>
<evidence type="ECO:0000256" key="1">
    <source>
        <dbReference type="SAM" id="Coils"/>
    </source>
</evidence>
<organism evidence="4 5">
    <name type="scientific">Subdoligranulum variabile DSM 15176</name>
    <dbReference type="NCBI Taxonomy" id="411471"/>
    <lineage>
        <taxon>Bacteria</taxon>
        <taxon>Bacillati</taxon>
        <taxon>Bacillota</taxon>
        <taxon>Clostridia</taxon>
        <taxon>Eubacteriales</taxon>
        <taxon>Oscillospiraceae</taxon>
        <taxon>Subdoligranulum</taxon>
    </lineage>
</organism>
<protein>
    <submittedName>
        <fullName evidence="4">Mu transposase domain protein</fullName>
    </submittedName>
</protein>
<dbReference type="AlphaFoldDB" id="D1PRI1"/>
<dbReference type="InterPro" id="IPR012337">
    <property type="entry name" value="RNaseH-like_sf"/>
</dbReference>
<dbReference type="GO" id="GO:0003676">
    <property type="term" value="F:nucleic acid binding"/>
    <property type="evidence" value="ECO:0007669"/>
    <property type="project" value="InterPro"/>
</dbReference>
<dbReference type="Gene3D" id="2.30.30.130">
    <property type="entry name" value="Transposase, Mu, C-terminal"/>
    <property type="match status" value="1"/>
</dbReference>
<name>D1PRI1_9FIRM</name>
<dbReference type="InterPro" id="IPR009004">
    <property type="entry name" value="Transposase_Mu_C"/>
</dbReference>
<evidence type="ECO:0000313" key="4">
    <source>
        <dbReference type="EMBL" id="EFB74707.1"/>
    </source>
</evidence>
<dbReference type="PROSITE" id="PS50994">
    <property type="entry name" value="INTEGRASE"/>
    <property type="match status" value="1"/>
</dbReference>
<dbReference type="InterPro" id="IPR015378">
    <property type="entry name" value="Transposase-like_Mu_C"/>
</dbReference>
<dbReference type="eggNOG" id="COG2801">
    <property type="taxonomic scope" value="Bacteria"/>
</dbReference>
<dbReference type="STRING" id="411471.SUBVAR_07010"/>
<reference evidence="4" key="1">
    <citation type="submission" date="2009-12" db="EMBL/GenBank/DDBJ databases">
        <authorList>
            <person name="Weinstock G."/>
            <person name="Sodergren E."/>
            <person name="Clifton S."/>
            <person name="Fulton L."/>
            <person name="Fulton B."/>
            <person name="Courtney L."/>
            <person name="Fronick C."/>
            <person name="Harrison M."/>
            <person name="Strong C."/>
            <person name="Farmer C."/>
            <person name="Delahaunty K."/>
            <person name="Markovic C."/>
            <person name="Hall O."/>
            <person name="Minx P."/>
            <person name="Tomlinson C."/>
            <person name="Mitreva M."/>
            <person name="Nelson J."/>
            <person name="Hou S."/>
            <person name="Wollam A."/>
            <person name="Pepin K.H."/>
            <person name="Johnson M."/>
            <person name="Bhonagiri V."/>
            <person name="Nash W.E."/>
            <person name="Warren W."/>
            <person name="Chinwalla A."/>
            <person name="Mardis E.R."/>
            <person name="Wilson R.K."/>
        </authorList>
    </citation>
    <scope>NUCLEOTIDE SEQUENCE [LARGE SCALE GENOMIC DNA]</scope>
    <source>
        <strain evidence="4">DSM 15176</strain>
    </source>
</reference>
<proteinExistence type="predicted"/>
<dbReference type="EMBL" id="ACBY02000060">
    <property type="protein sequence ID" value="EFB74707.1"/>
    <property type="molecule type" value="Genomic_DNA"/>
</dbReference>
<dbReference type="Proteomes" id="UP000003438">
    <property type="component" value="Unassembled WGS sequence"/>
</dbReference>
<keyword evidence="5" id="KW-1185">Reference proteome</keyword>
<gene>
    <name evidence="4" type="ORF">SUBVAR_07010</name>
</gene>
<dbReference type="Pfam" id="PF09039">
    <property type="entry name" value="HTH_Tnp_Mu_2"/>
    <property type="match status" value="1"/>
</dbReference>
<evidence type="ECO:0000313" key="5">
    <source>
        <dbReference type="Proteomes" id="UP000003438"/>
    </source>
</evidence>
<dbReference type="GO" id="GO:0015074">
    <property type="term" value="P:DNA integration"/>
    <property type="evidence" value="ECO:0007669"/>
    <property type="project" value="InterPro"/>
</dbReference>
<feature type="domain" description="Integrase catalytic" evidence="3">
    <location>
        <begin position="253"/>
        <end position="477"/>
    </location>
</feature>
<dbReference type="HOGENOM" id="CLU_022020_0_0_9"/>
<dbReference type="SUPFAM" id="SSF53098">
    <property type="entry name" value="Ribonuclease H-like"/>
    <property type="match status" value="1"/>
</dbReference>
<evidence type="ECO:0000259" key="3">
    <source>
        <dbReference type="PROSITE" id="PS50994"/>
    </source>
</evidence>